<dbReference type="Proteomes" id="UP000000763">
    <property type="component" value="Chromosome 2"/>
</dbReference>
<proteinExistence type="predicted"/>
<name>Q6YY89_ORYSJ</name>
<organism evidence="1 2">
    <name type="scientific">Oryza sativa subsp. japonica</name>
    <name type="common">Rice</name>
    <dbReference type="NCBI Taxonomy" id="39947"/>
    <lineage>
        <taxon>Eukaryota</taxon>
        <taxon>Viridiplantae</taxon>
        <taxon>Streptophyta</taxon>
        <taxon>Embryophyta</taxon>
        <taxon>Tracheophyta</taxon>
        <taxon>Spermatophyta</taxon>
        <taxon>Magnoliopsida</taxon>
        <taxon>Liliopsida</taxon>
        <taxon>Poales</taxon>
        <taxon>Poaceae</taxon>
        <taxon>BOP clade</taxon>
        <taxon>Oryzoideae</taxon>
        <taxon>Oryzeae</taxon>
        <taxon>Oryzinae</taxon>
        <taxon>Oryza</taxon>
        <taxon>Oryza sativa</taxon>
    </lineage>
</organism>
<sequence>MARGLAQGIPFWPDPSTARFDWVVPVPAWPDYRAMPELHPRHVVLSHVCIPWAGTVGPAPCRAV</sequence>
<protein>
    <submittedName>
        <fullName evidence="1">Uncharacterized protein</fullName>
    </submittedName>
</protein>
<accession>Q6YY89</accession>
<dbReference type="AlphaFoldDB" id="Q6YY89"/>
<evidence type="ECO:0000313" key="1">
    <source>
        <dbReference type="EMBL" id="BAD17411.1"/>
    </source>
</evidence>
<reference evidence="2" key="2">
    <citation type="journal article" date="2008" name="Nucleic Acids Res.">
        <title>The rice annotation project database (RAP-DB): 2008 update.</title>
        <authorList>
            <consortium name="The rice annotation project (RAP)"/>
        </authorList>
    </citation>
    <scope>GENOME REANNOTATION</scope>
    <source>
        <strain evidence="2">cv. Nipponbare</strain>
    </source>
</reference>
<gene>
    <name evidence="1" type="primary">OSJNBa0006O15.2</name>
</gene>
<reference evidence="2" key="1">
    <citation type="journal article" date="2005" name="Nature">
        <title>The map-based sequence of the rice genome.</title>
        <authorList>
            <consortium name="International rice genome sequencing project (IRGSP)"/>
            <person name="Matsumoto T."/>
            <person name="Wu J."/>
            <person name="Kanamori H."/>
            <person name="Katayose Y."/>
            <person name="Fujisawa M."/>
            <person name="Namiki N."/>
            <person name="Mizuno H."/>
            <person name="Yamamoto K."/>
            <person name="Antonio B.A."/>
            <person name="Baba T."/>
            <person name="Sakata K."/>
            <person name="Nagamura Y."/>
            <person name="Aoki H."/>
            <person name="Arikawa K."/>
            <person name="Arita K."/>
            <person name="Bito T."/>
            <person name="Chiden Y."/>
            <person name="Fujitsuka N."/>
            <person name="Fukunaka R."/>
            <person name="Hamada M."/>
            <person name="Harada C."/>
            <person name="Hayashi A."/>
            <person name="Hijishita S."/>
            <person name="Honda M."/>
            <person name="Hosokawa S."/>
            <person name="Ichikawa Y."/>
            <person name="Idonuma A."/>
            <person name="Iijima M."/>
            <person name="Ikeda M."/>
            <person name="Ikeno M."/>
            <person name="Ito K."/>
            <person name="Ito S."/>
            <person name="Ito T."/>
            <person name="Ito Y."/>
            <person name="Ito Y."/>
            <person name="Iwabuchi A."/>
            <person name="Kamiya K."/>
            <person name="Karasawa W."/>
            <person name="Kurita K."/>
            <person name="Katagiri S."/>
            <person name="Kikuta A."/>
            <person name="Kobayashi H."/>
            <person name="Kobayashi N."/>
            <person name="Machita K."/>
            <person name="Maehara T."/>
            <person name="Masukawa M."/>
            <person name="Mizubayashi T."/>
            <person name="Mukai Y."/>
            <person name="Nagasaki H."/>
            <person name="Nagata Y."/>
            <person name="Naito S."/>
            <person name="Nakashima M."/>
            <person name="Nakama Y."/>
            <person name="Nakamichi Y."/>
            <person name="Nakamura M."/>
            <person name="Meguro A."/>
            <person name="Negishi M."/>
            <person name="Ohta I."/>
            <person name="Ohta T."/>
            <person name="Okamoto M."/>
            <person name="Ono N."/>
            <person name="Saji S."/>
            <person name="Sakaguchi M."/>
            <person name="Sakai K."/>
            <person name="Shibata M."/>
            <person name="Shimokawa T."/>
            <person name="Song J."/>
            <person name="Takazaki Y."/>
            <person name="Terasawa K."/>
            <person name="Tsugane M."/>
            <person name="Tsuji K."/>
            <person name="Ueda S."/>
            <person name="Waki K."/>
            <person name="Yamagata H."/>
            <person name="Yamamoto M."/>
            <person name="Yamamoto S."/>
            <person name="Yamane H."/>
            <person name="Yoshiki S."/>
            <person name="Yoshihara R."/>
            <person name="Yukawa K."/>
            <person name="Zhong H."/>
            <person name="Yano M."/>
            <person name="Yuan Q."/>
            <person name="Ouyang S."/>
            <person name="Liu J."/>
            <person name="Jones K.M."/>
            <person name="Gansberger K."/>
            <person name="Moffat K."/>
            <person name="Hill J."/>
            <person name="Bera J."/>
            <person name="Fadrosh D."/>
            <person name="Jin S."/>
            <person name="Johri S."/>
            <person name="Kim M."/>
            <person name="Overton L."/>
            <person name="Reardon M."/>
            <person name="Tsitrin T."/>
            <person name="Vuong H."/>
            <person name="Weaver B."/>
            <person name="Ciecko A."/>
            <person name="Tallon L."/>
            <person name="Jackson J."/>
            <person name="Pai G."/>
            <person name="Aken S.V."/>
            <person name="Utterback T."/>
            <person name="Reidmuller S."/>
            <person name="Feldblyum T."/>
            <person name="Hsiao J."/>
            <person name="Zismann V."/>
            <person name="Iobst S."/>
            <person name="de Vazeille A.R."/>
            <person name="Buell C.R."/>
            <person name="Ying K."/>
            <person name="Li Y."/>
            <person name="Lu T."/>
            <person name="Huang Y."/>
            <person name="Zhao Q."/>
            <person name="Feng Q."/>
            <person name="Zhang L."/>
            <person name="Zhu J."/>
            <person name="Weng Q."/>
            <person name="Mu J."/>
            <person name="Lu Y."/>
            <person name="Fan D."/>
            <person name="Liu Y."/>
            <person name="Guan J."/>
            <person name="Zhang Y."/>
            <person name="Yu S."/>
            <person name="Liu X."/>
            <person name="Zhang Y."/>
            <person name="Hong G."/>
            <person name="Han B."/>
            <person name="Choisne N."/>
            <person name="Demange N."/>
            <person name="Orjeda G."/>
            <person name="Samain S."/>
            <person name="Cattolico L."/>
            <person name="Pelletier E."/>
            <person name="Couloux A."/>
            <person name="Segurens B."/>
            <person name="Wincker P."/>
            <person name="D'Hont A."/>
            <person name="Scarpelli C."/>
            <person name="Weissenbach J."/>
            <person name="Salanoubat M."/>
            <person name="Quetier F."/>
            <person name="Yu Y."/>
            <person name="Kim H.R."/>
            <person name="Rambo T."/>
            <person name="Currie J."/>
            <person name="Collura K."/>
            <person name="Luo M."/>
            <person name="Yang T."/>
            <person name="Ammiraju J.S.S."/>
            <person name="Engler F."/>
            <person name="Soderlund C."/>
            <person name="Wing R.A."/>
            <person name="Palmer L.E."/>
            <person name="de la Bastide M."/>
            <person name="Spiegel L."/>
            <person name="Nascimento L."/>
            <person name="Zutavern T."/>
            <person name="O'Shaughnessy A."/>
            <person name="Dike S."/>
            <person name="Dedhia N."/>
            <person name="Preston R."/>
            <person name="Balija V."/>
            <person name="McCombie W.R."/>
            <person name="Chow T."/>
            <person name="Chen H."/>
            <person name="Chung M."/>
            <person name="Chen C."/>
            <person name="Shaw J."/>
            <person name="Wu H."/>
            <person name="Hsiao K."/>
            <person name="Chao Y."/>
            <person name="Chu M."/>
            <person name="Cheng C."/>
            <person name="Hour A."/>
            <person name="Lee P."/>
            <person name="Lin S."/>
            <person name="Lin Y."/>
            <person name="Liou J."/>
            <person name="Liu S."/>
            <person name="Hsing Y."/>
            <person name="Raghuvanshi S."/>
            <person name="Mohanty A."/>
            <person name="Bharti A.K."/>
            <person name="Gaur A."/>
            <person name="Gupta V."/>
            <person name="Kumar D."/>
            <person name="Ravi V."/>
            <person name="Vij S."/>
            <person name="Kapur A."/>
            <person name="Khurana P."/>
            <person name="Khurana P."/>
            <person name="Khurana J.P."/>
            <person name="Tyagi A.K."/>
            <person name="Gaikwad K."/>
            <person name="Singh A."/>
            <person name="Dalal V."/>
            <person name="Srivastava S."/>
            <person name="Dixit A."/>
            <person name="Pal A.K."/>
            <person name="Ghazi I.A."/>
            <person name="Yadav M."/>
            <person name="Pandit A."/>
            <person name="Bhargava A."/>
            <person name="Sureshbabu K."/>
            <person name="Batra K."/>
            <person name="Sharma T.R."/>
            <person name="Mohapatra T."/>
            <person name="Singh N.K."/>
            <person name="Messing J."/>
            <person name="Nelson A.B."/>
            <person name="Fuks G."/>
            <person name="Kavchok S."/>
            <person name="Keizer G."/>
            <person name="Linton E."/>
            <person name="Llaca V."/>
            <person name="Song R."/>
            <person name="Tanyolac B."/>
            <person name="Young S."/>
            <person name="Ho-Il K."/>
            <person name="Hahn J.H."/>
            <person name="Sangsakoo G."/>
            <person name="Vanavichit A."/>
            <person name="de Mattos Luiz.A.T."/>
            <person name="Zimmer P.D."/>
            <person name="Malone G."/>
            <person name="Dellagostin O."/>
            <person name="de Oliveira A.C."/>
            <person name="Bevan M."/>
            <person name="Bancroft I."/>
            <person name="Minx P."/>
            <person name="Cordum H."/>
            <person name="Wilson R."/>
            <person name="Cheng Z."/>
            <person name="Jin W."/>
            <person name="Jiang J."/>
            <person name="Leong S.A."/>
            <person name="Iwama H."/>
            <person name="Gojobori T."/>
            <person name="Itoh T."/>
            <person name="Niimura Y."/>
            <person name="Fujii Y."/>
            <person name="Habara T."/>
            <person name="Sakai H."/>
            <person name="Sato Y."/>
            <person name="Wilson G."/>
            <person name="Kumar K."/>
            <person name="McCouch S."/>
            <person name="Juretic N."/>
            <person name="Hoen D."/>
            <person name="Wright S."/>
            <person name="Bruskiewich R."/>
            <person name="Bureau T."/>
            <person name="Miyao A."/>
            <person name="Hirochika H."/>
            <person name="Nishikawa T."/>
            <person name="Kadowaki K."/>
            <person name="Sugiura M."/>
            <person name="Burr B."/>
            <person name="Sasaki T."/>
        </authorList>
    </citation>
    <scope>NUCLEOTIDE SEQUENCE [LARGE SCALE GENOMIC DNA]</scope>
    <source>
        <strain evidence="2">cv. Nipponbare</strain>
    </source>
</reference>
<dbReference type="EMBL" id="AP005640">
    <property type="protein sequence ID" value="BAD17411.1"/>
    <property type="molecule type" value="Genomic_DNA"/>
</dbReference>
<evidence type="ECO:0000313" key="2">
    <source>
        <dbReference type="Proteomes" id="UP000000763"/>
    </source>
</evidence>